<evidence type="ECO:0000256" key="3">
    <source>
        <dbReference type="ARBA" id="ARBA00004859"/>
    </source>
</evidence>
<evidence type="ECO:0000256" key="10">
    <source>
        <dbReference type="ARBA" id="ARBA00023014"/>
    </source>
</evidence>
<keyword evidence="7" id="KW-0816">Tricarboxylic acid cycle</keyword>
<feature type="domain" description="Fe-S hydro-lyase tartrate dehydratase beta-type catalytic" evidence="15">
    <location>
        <begin position="353"/>
        <end position="560"/>
    </location>
</feature>
<comment type="function">
    <text evidence="12">Catalyzes the reversible hydration of fumarate to (S)-malate.</text>
</comment>
<keyword evidence="11 12" id="KW-0456">Lyase</keyword>
<gene>
    <name evidence="16" type="ORF">BKA07_000334</name>
</gene>
<dbReference type="AlphaFoldDB" id="A0A846RNJ1"/>
<evidence type="ECO:0000256" key="12">
    <source>
        <dbReference type="PIRNR" id="PIRNR001394"/>
    </source>
</evidence>
<keyword evidence="17" id="KW-1185">Reference proteome</keyword>
<dbReference type="InterPro" id="IPR004646">
    <property type="entry name" value="Fe-S_hydro-lyase_TtdA-typ_cat"/>
</dbReference>
<dbReference type="InterPro" id="IPR051208">
    <property type="entry name" value="Class-I_Fumarase/Tartrate_DH"/>
</dbReference>
<dbReference type="InterPro" id="IPR020557">
    <property type="entry name" value="Fumarate_lyase_CS"/>
</dbReference>
<evidence type="ECO:0000256" key="11">
    <source>
        <dbReference type="ARBA" id="ARBA00023239"/>
    </source>
</evidence>
<evidence type="ECO:0000256" key="1">
    <source>
        <dbReference type="ARBA" id="ARBA00000929"/>
    </source>
</evidence>
<dbReference type="SUPFAM" id="SSF117457">
    <property type="entry name" value="FumA C-terminal domain-like"/>
    <property type="match status" value="1"/>
</dbReference>
<evidence type="ECO:0000256" key="9">
    <source>
        <dbReference type="ARBA" id="ARBA00023004"/>
    </source>
</evidence>
<dbReference type="EMBL" id="JAATJN010000001">
    <property type="protein sequence ID" value="NJC55299.1"/>
    <property type="molecule type" value="Genomic_DNA"/>
</dbReference>
<evidence type="ECO:0000259" key="14">
    <source>
        <dbReference type="Pfam" id="PF05681"/>
    </source>
</evidence>
<evidence type="ECO:0000256" key="13">
    <source>
        <dbReference type="SAM" id="MobiDB-lite"/>
    </source>
</evidence>
<protein>
    <recommendedName>
        <fullName evidence="12">Fumarate hydratase class I</fullName>
        <ecNumber evidence="12">4.2.1.2</ecNumber>
    </recommendedName>
</protein>
<dbReference type="GO" id="GO:0006099">
    <property type="term" value="P:tricarboxylic acid cycle"/>
    <property type="evidence" value="ECO:0007669"/>
    <property type="project" value="UniProtKB-KW"/>
</dbReference>
<evidence type="ECO:0000313" key="17">
    <source>
        <dbReference type="Proteomes" id="UP000576792"/>
    </source>
</evidence>
<evidence type="ECO:0000256" key="2">
    <source>
        <dbReference type="ARBA" id="ARBA00001966"/>
    </source>
</evidence>
<dbReference type="Proteomes" id="UP000576792">
    <property type="component" value="Unassembled WGS sequence"/>
</dbReference>
<comment type="subunit">
    <text evidence="5 12">Homodimer.</text>
</comment>
<evidence type="ECO:0000256" key="4">
    <source>
        <dbReference type="ARBA" id="ARBA00008876"/>
    </source>
</evidence>
<dbReference type="InterPro" id="IPR004647">
    <property type="entry name" value="Fe-S_hydro-lyase_TtdB-typ_cat"/>
</dbReference>
<evidence type="ECO:0000256" key="5">
    <source>
        <dbReference type="ARBA" id="ARBA00011738"/>
    </source>
</evidence>
<dbReference type="Gene3D" id="3.20.130.10">
    <property type="entry name" value="Fe-S hydro-lyase, tartrate dehydratase beta-type, catalytic domain"/>
    <property type="match status" value="1"/>
</dbReference>
<comment type="caution">
    <text evidence="16">The sequence shown here is derived from an EMBL/GenBank/DDBJ whole genome shotgun (WGS) entry which is preliminary data.</text>
</comment>
<dbReference type="EC" id="4.2.1.2" evidence="12"/>
<dbReference type="Pfam" id="PF05681">
    <property type="entry name" value="Fumerase"/>
    <property type="match status" value="1"/>
</dbReference>
<evidence type="ECO:0000259" key="15">
    <source>
        <dbReference type="Pfam" id="PF05683"/>
    </source>
</evidence>
<feature type="compositionally biased region" description="Low complexity" evidence="13">
    <location>
        <begin position="1"/>
        <end position="21"/>
    </location>
</feature>
<keyword evidence="8 12" id="KW-0479">Metal-binding</keyword>
<name>A0A846RNJ1_9MICO</name>
<dbReference type="PROSITE" id="PS00163">
    <property type="entry name" value="FUMARATE_LYASES"/>
    <property type="match status" value="1"/>
</dbReference>
<dbReference type="RefSeq" id="WP_167949357.1">
    <property type="nucleotide sequence ID" value="NZ_BAAAPQ010000026.1"/>
</dbReference>
<dbReference type="Pfam" id="PF05683">
    <property type="entry name" value="Fumerase_C"/>
    <property type="match status" value="1"/>
</dbReference>
<comment type="pathway">
    <text evidence="3">Carbohydrate metabolism; tricarboxylic acid cycle; (S)-malate from fumarate: step 1/1.</text>
</comment>
<evidence type="ECO:0000256" key="8">
    <source>
        <dbReference type="ARBA" id="ARBA00022723"/>
    </source>
</evidence>
<dbReference type="PANTHER" id="PTHR30389:SF0">
    <property type="entry name" value="FUMARATE HYDRATASE CLASS I, AEROBIC"/>
    <property type="match status" value="1"/>
</dbReference>
<accession>A0A846RNJ1</accession>
<organism evidence="16 17">
    <name type="scientific">Brevibacterium marinum</name>
    <dbReference type="NCBI Taxonomy" id="418643"/>
    <lineage>
        <taxon>Bacteria</taxon>
        <taxon>Bacillati</taxon>
        <taxon>Actinomycetota</taxon>
        <taxon>Actinomycetes</taxon>
        <taxon>Micrococcales</taxon>
        <taxon>Brevibacteriaceae</taxon>
        <taxon>Brevibacterium</taxon>
    </lineage>
</organism>
<dbReference type="InterPro" id="IPR011167">
    <property type="entry name" value="Fe_dep_fumarate_hydratase"/>
</dbReference>
<dbReference type="NCBIfam" id="TIGR00723">
    <property type="entry name" value="ttdB_fumA_fumB"/>
    <property type="match status" value="1"/>
</dbReference>
<proteinExistence type="inferred from homology"/>
<sequence length="582" mass="62166">MTAQSDSTAAASKATPPAGAPGFDYTPLLPTAGQGATMRRLDIGGVEQVHAEVGGQSKSFLTVASSTLSDLAELAFTEVSHYLRTDHLASLRAIIDDPEASANDVFVALDLLKNASVSAGEVLPMCQDTGTAIVSAKRGPNVLTDGDDAKHLSAGIHRAYAELNLRYSQLAPLSLFEEKNTGTNLPAQIEVGLSPADDYELLFMAKGGGSANKSFLYQETKAVLGEDAMLEFLAEKISTLGTAACPPYHLAVVIGGPSAEYTLKTAKLASAHYLDDLPTTGDESGHGFRDTKFETTVFELTQRLGFGAQFGGKYFCHDVRVVRLPRHNGSLPIAIAVSCSADRQIIARINADGVFIEELEHDPARFLPAMGRVEEIESGNVTAVDLDRPMSELQAQLSELAVGDRLSLSGTMIVARDIVHANLRERLNSGGDLPDYFKDHPIYYAGPAKTPEGMPSGSFGPTTASRMDTYVHQFQEAGGSMIMLAKGNRSAQVKNSCAEFGGFYLGSIGGPAARLAQDCITDVEVLDMEELGMEAVWRIRVEDFPAFIITDDKGNDFFDSTGPDTTIGLGRTRTVKDGARLD</sequence>
<evidence type="ECO:0000256" key="7">
    <source>
        <dbReference type="ARBA" id="ARBA00022532"/>
    </source>
</evidence>
<keyword evidence="6 12" id="KW-0004">4Fe-4S</keyword>
<comment type="catalytic activity">
    <reaction evidence="1 12">
        <text>(S)-malate = fumarate + H2O</text>
        <dbReference type="Rhea" id="RHEA:12460"/>
        <dbReference type="ChEBI" id="CHEBI:15377"/>
        <dbReference type="ChEBI" id="CHEBI:15589"/>
        <dbReference type="ChEBI" id="CHEBI:29806"/>
        <dbReference type="EC" id="4.2.1.2"/>
    </reaction>
</comment>
<feature type="domain" description="Fe-S hydro-lyase tartrate dehydratase alpha-type catalytic" evidence="14">
    <location>
        <begin position="72"/>
        <end position="346"/>
    </location>
</feature>
<keyword evidence="10 12" id="KW-0411">Iron-sulfur</keyword>
<dbReference type="GO" id="GO:0046872">
    <property type="term" value="F:metal ion binding"/>
    <property type="evidence" value="ECO:0007669"/>
    <property type="project" value="UniProtKB-UniRule"/>
</dbReference>
<dbReference type="InterPro" id="IPR036660">
    <property type="entry name" value="Fe-S_hydroAse_TtdB_cat_sf"/>
</dbReference>
<reference evidence="16 17" key="1">
    <citation type="submission" date="2020-03" db="EMBL/GenBank/DDBJ databases">
        <title>Sequencing the genomes of 1000 actinobacteria strains.</title>
        <authorList>
            <person name="Klenk H.-P."/>
        </authorList>
    </citation>
    <scope>NUCLEOTIDE SEQUENCE [LARGE SCALE GENOMIC DNA]</scope>
    <source>
        <strain evidence="16 17">DSM 18964</strain>
    </source>
</reference>
<comment type="similarity">
    <text evidence="4 12">Belongs to the class-I fumarase family.</text>
</comment>
<dbReference type="GO" id="GO:0051539">
    <property type="term" value="F:4 iron, 4 sulfur cluster binding"/>
    <property type="evidence" value="ECO:0007669"/>
    <property type="project" value="UniProtKB-UniRule"/>
</dbReference>
<evidence type="ECO:0000313" key="16">
    <source>
        <dbReference type="EMBL" id="NJC55299.1"/>
    </source>
</evidence>
<dbReference type="GO" id="GO:0004333">
    <property type="term" value="F:fumarate hydratase activity"/>
    <property type="evidence" value="ECO:0007669"/>
    <property type="project" value="UniProtKB-UniRule"/>
</dbReference>
<comment type="cofactor">
    <cofactor evidence="2 12">
        <name>[4Fe-4S] cluster</name>
        <dbReference type="ChEBI" id="CHEBI:49883"/>
    </cofactor>
</comment>
<dbReference type="PIRSF" id="PIRSF001394">
    <property type="entry name" value="Fe_dep_fumar_hy"/>
    <property type="match status" value="1"/>
</dbReference>
<keyword evidence="9 12" id="KW-0408">Iron</keyword>
<dbReference type="PANTHER" id="PTHR30389">
    <property type="entry name" value="FUMARATE HYDRATASE-RELATED"/>
    <property type="match status" value="1"/>
</dbReference>
<evidence type="ECO:0000256" key="6">
    <source>
        <dbReference type="ARBA" id="ARBA00022485"/>
    </source>
</evidence>
<dbReference type="NCBIfam" id="TIGR00722">
    <property type="entry name" value="ttdA_fumA_fumB"/>
    <property type="match status" value="1"/>
</dbReference>
<feature type="region of interest" description="Disordered" evidence="13">
    <location>
        <begin position="1"/>
        <end position="26"/>
    </location>
</feature>